<evidence type="ECO:0000313" key="3">
    <source>
        <dbReference type="Proteomes" id="UP001221142"/>
    </source>
</evidence>
<comment type="caution">
    <text evidence="2">The sequence shown here is derived from an EMBL/GenBank/DDBJ whole genome shotgun (WGS) entry which is preliminary data.</text>
</comment>
<protein>
    <submittedName>
        <fullName evidence="2">Uncharacterized protein</fullName>
    </submittedName>
</protein>
<dbReference type="Proteomes" id="UP001221142">
    <property type="component" value="Unassembled WGS sequence"/>
</dbReference>
<name>A0AAD7BXD7_9AGAR</name>
<feature type="region of interest" description="Disordered" evidence="1">
    <location>
        <begin position="256"/>
        <end position="297"/>
    </location>
</feature>
<feature type="region of interest" description="Disordered" evidence="1">
    <location>
        <begin position="387"/>
        <end position="464"/>
    </location>
</feature>
<reference evidence="2" key="1">
    <citation type="submission" date="2023-03" db="EMBL/GenBank/DDBJ databases">
        <title>Massive genome expansion in bonnet fungi (Mycena s.s.) driven by repeated elements and novel gene families across ecological guilds.</title>
        <authorList>
            <consortium name="Lawrence Berkeley National Laboratory"/>
            <person name="Harder C.B."/>
            <person name="Miyauchi S."/>
            <person name="Viragh M."/>
            <person name="Kuo A."/>
            <person name="Thoen E."/>
            <person name="Andreopoulos B."/>
            <person name="Lu D."/>
            <person name="Skrede I."/>
            <person name="Drula E."/>
            <person name="Henrissat B."/>
            <person name="Morin E."/>
            <person name="Kohler A."/>
            <person name="Barry K."/>
            <person name="LaButti K."/>
            <person name="Morin E."/>
            <person name="Salamov A."/>
            <person name="Lipzen A."/>
            <person name="Mereny Z."/>
            <person name="Hegedus B."/>
            <person name="Baldrian P."/>
            <person name="Stursova M."/>
            <person name="Weitz H."/>
            <person name="Taylor A."/>
            <person name="Grigoriev I.V."/>
            <person name="Nagy L.G."/>
            <person name="Martin F."/>
            <person name="Kauserud H."/>
        </authorList>
    </citation>
    <scope>NUCLEOTIDE SEQUENCE</scope>
    <source>
        <strain evidence="2">9284</strain>
    </source>
</reference>
<organism evidence="2 3">
    <name type="scientific">Roridomyces roridus</name>
    <dbReference type="NCBI Taxonomy" id="1738132"/>
    <lineage>
        <taxon>Eukaryota</taxon>
        <taxon>Fungi</taxon>
        <taxon>Dikarya</taxon>
        <taxon>Basidiomycota</taxon>
        <taxon>Agaricomycotina</taxon>
        <taxon>Agaricomycetes</taxon>
        <taxon>Agaricomycetidae</taxon>
        <taxon>Agaricales</taxon>
        <taxon>Marasmiineae</taxon>
        <taxon>Mycenaceae</taxon>
        <taxon>Roridomyces</taxon>
    </lineage>
</organism>
<proteinExistence type="predicted"/>
<feature type="compositionally biased region" description="Acidic residues" evidence="1">
    <location>
        <begin position="388"/>
        <end position="427"/>
    </location>
</feature>
<sequence>MSQPGSSGQGPSYTQPALPVQQAAGAATLPNNSNDRKGKRKRQPEAEVDDPEPAAKRKLSYAYCPTCFERFPGFQTRNEHYGTEACVALAKERSLRVPETFEDLRTSLFENLEMNWGLFNSHGKPVTIRSRQVAAAPARSKQGHAQAPSMSTPQPQPLSHQQPQPQNPIQVSQSTSFLQPAPATPNQLPPRAQSCSSSGGLDTTPRRSHRPPQRQRGMDANNPTYSKVWREQLQGLPVCQALATALTRDARGLPVTNTKSASRRNDLQTPTPGIRPAPPIRWSNYIVGDGRPERMRSTTSGSAQRVDLHMHAVAPPPPVVHVNAQELPNWPANDAVDFQFESFEFIQVEQSKWDTDNGPGGDDAFPGPENLGVETGNVDAGGAAQTAEIDDSIFPPDEEDPDVDAEGEIDEETDAIFPPDEEEEEDCTTPTAGNTGFDGFAGNYHWSDGSPTHGESKSKRKAVW</sequence>
<feature type="compositionally biased region" description="Low complexity" evidence="1">
    <location>
        <begin position="157"/>
        <end position="168"/>
    </location>
</feature>
<dbReference type="EMBL" id="JARKIF010000008">
    <property type="protein sequence ID" value="KAJ7633016.1"/>
    <property type="molecule type" value="Genomic_DNA"/>
</dbReference>
<gene>
    <name evidence="2" type="ORF">FB45DRAFT_866500</name>
</gene>
<evidence type="ECO:0000313" key="2">
    <source>
        <dbReference type="EMBL" id="KAJ7633016.1"/>
    </source>
</evidence>
<dbReference type="AlphaFoldDB" id="A0AAD7BXD7"/>
<feature type="region of interest" description="Disordered" evidence="1">
    <location>
        <begin position="130"/>
        <end position="222"/>
    </location>
</feature>
<feature type="region of interest" description="Disordered" evidence="1">
    <location>
        <begin position="1"/>
        <end position="55"/>
    </location>
</feature>
<feature type="compositionally biased region" description="Polar residues" evidence="1">
    <location>
        <begin position="169"/>
        <end position="178"/>
    </location>
</feature>
<evidence type="ECO:0000256" key="1">
    <source>
        <dbReference type="SAM" id="MobiDB-lite"/>
    </source>
</evidence>
<feature type="region of interest" description="Disordered" evidence="1">
    <location>
        <begin position="352"/>
        <end position="374"/>
    </location>
</feature>
<keyword evidence="3" id="KW-1185">Reference proteome</keyword>
<accession>A0AAD7BXD7</accession>
<feature type="compositionally biased region" description="Low complexity" evidence="1">
    <location>
        <begin position="1"/>
        <end position="16"/>
    </location>
</feature>